<keyword evidence="2" id="KW-1185">Reference proteome</keyword>
<comment type="caution">
    <text evidence="1">The sequence shown here is derived from an EMBL/GenBank/DDBJ whole genome shotgun (WGS) entry which is preliminary data.</text>
</comment>
<organism evidence="1 2">
    <name type="scientific">Alligator mississippiensis</name>
    <name type="common">American alligator</name>
    <dbReference type="NCBI Taxonomy" id="8496"/>
    <lineage>
        <taxon>Eukaryota</taxon>
        <taxon>Metazoa</taxon>
        <taxon>Chordata</taxon>
        <taxon>Craniata</taxon>
        <taxon>Vertebrata</taxon>
        <taxon>Euteleostomi</taxon>
        <taxon>Archelosauria</taxon>
        <taxon>Archosauria</taxon>
        <taxon>Crocodylia</taxon>
        <taxon>Alligatoridae</taxon>
        <taxon>Alligatorinae</taxon>
        <taxon>Alligator</taxon>
    </lineage>
</organism>
<accession>A0A151MGK2</accession>
<evidence type="ECO:0000313" key="2">
    <source>
        <dbReference type="Proteomes" id="UP000050525"/>
    </source>
</evidence>
<reference evidence="1 2" key="1">
    <citation type="journal article" date="2012" name="Genome Biol.">
        <title>Sequencing three crocodilian genomes to illuminate the evolution of archosaurs and amniotes.</title>
        <authorList>
            <person name="St John J.A."/>
            <person name="Braun E.L."/>
            <person name="Isberg S.R."/>
            <person name="Miles L.G."/>
            <person name="Chong A.Y."/>
            <person name="Gongora J."/>
            <person name="Dalzell P."/>
            <person name="Moran C."/>
            <person name="Bed'hom B."/>
            <person name="Abzhanov A."/>
            <person name="Burgess S.C."/>
            <person name="Cooksey A.M."/>
            <person name="Castoe T.A."/>
            <person name="Crawford N.G."/>
            <person name="Densmore L.D."/>
            <person name="Drew J.C."/>
            <person name="Edwards S.V."/>
            <person name="Faircloth B.C."/>
            <person name="Fujita M.K."/>
            <person name="Greenwold M.J."/>
            <person name="Hoffmann F.G."/>
            <person name="Howard J.M."/>
            <person name="Iguchi T."/>
            <person name="Janes D.E."/>
            <person name="Khan S.Y."/>
            <person name="Kohno S."/>
            <person name="de Koning A.J."/>
            <person name="Lance S.L."/>
            <person name="McCarthy F.M."/>
            <person name="McCormack J.E."/>
            <person name="Merchant M.E."/>
            <person name="Peterson D.G."/>
            <person name="Pollock D.D."/>
            <person name="Pourmand N."/>
            <person name="Raney B.J."/>
            <person name="Roessler K.A."/>
            <person name="Sanford J.R."/>
            <person name="Sawyer R.H."/>
            <person name="Schmidt C.J."/>
            <person name="Triplett E.W."/>
            <person name="Tuberville T.D."/>
            <person name="Venegas-Anaya M."/>
            <person name="Howard J.T."/>
            <person name="Jarvis E.D."/>
            <person name="Guillette L.J.Jr."/>
            <person name="Glenn T.C."/>
            <person name="Green R.E."/>
            <person name="Ray D.A."/>
        </authorList>
    </citation>
    <scope>NUCLEOTIDE SEQUENCE [LARGE SCALE GENOMIC DNA]</scope>
    <source>
        <strain evidence="1">KSC_2009_1</strain>
    </source>
</reference>
<proteinExistence type="predicted"/>
<dbReference type="EMBL" id="AKHW03006178">
    <property type="protein sequence ID" value="KYO23639.1"/>
    <property type="molecule type" value="Genomic_DNA"/>
</dbReference>
<dbReference type="AlphaFoldDB" id="A0A151MGK2"/>
<name>A0A151MGK2_ALLMI</name>
<sequence length="84" mass="9641">MDYKYPPPPLNMNLTLEVYVFPEHLPYMQLLFTPGPGNRSVKIHNPLDVEVIEVSTRDHLPPFSEYQTTITVSLLDDNENTLAL</sequence>
<protein>
    <submittedName>
        <fullName evidence="1">Uncharacterized protein</fullName>
    </submittedName>
</protein>
<gene>
    <name evidence="1" type="ORF">Y1Q_0002276</name>
</gene>
<dbReference type="Proteomes" id="UP000050525">
    <property type="component" value="Unassembled WGS sequence"/>
</dbReference>
<evidence type="ECO:0000313" key="1">
    <source>
        <dbReference type="EMBL" id="KYO23639.1"/>
    </source>
</evidence>